<dbReference type="Proteomes" id="UP000593575">
    <property type="component" value="Unassembled WGS sequence"/>
</dbReference>
<protein>
    <submittedName>
        <fullName evidence="1">Uncharacterized protein</fullName>
    </submittedName>
</protein>
<organism evidence="1 2">
    <name type="scientific">Gossypium armourianum</name>
    <dbReference type="NCBI Taxonomy" id="34283"/>
    <lineage>
        <taxon>Eukaryota</taxon>
        <taxon>Viridiplantae</taxon>
        <taxon>Streptophyta</taxon>
        <taxon>Embryophyta</taxon>
        <taxon>Tracheophyta</taxon>
        <taxon>Spermatophyta</taxon>
        <taxon>Magnoliopsida</taxon>
        <taxon>eudicotyledons</taxon>
        <taxon>Gunneridae</taxon>
        <taxon>Pentapetalae</taxon>
        <taxon>rosids</taxon>
        <taxon>malvids</taxon>
        <taxon>Malvales</taxon>
        <taxon>Malvaceae</taxon>
        <taxon>Malvoideae</taxon>
        <taxon>Gossypium</taxon>
    </lineage>
</organism>
<evidence type="ECO:0000313" key="1">
    <source>
        <dbReference type="EMBL" id="MBA0825140.1"/>
    </source>
</evidence>
<proteinExistence type="predicted"/>
<gene>
    <name evidence="1" type="ORF">Goarm_021747</name>
</gene>
<comment type="caution">
    <text evidence="1">The sequence shown here is derived from an EMBL/GenBank/DDBJ whole genome shotgun (WGS) entry which is preliminary data.</text>
</comment>
<keyword evidence="2" id="KW-1185">Reference proteome</keyword>
<accession>A0A7J9ISL6</accession>
<dbReference type="EMBL" id="JABFAE010000003">
    <property type="protein sequence ID" value="MBA0825140.1"/>
    <property type="molecule type" value="Genomic_DNA"/>
</dbReference>
<reference evidence="1 2" key="1">
    <citation type="journal article" date="2019" name="Genome Biol. Evol.">
        <title>Insights into the evolution of the New World diploid cottons (Gossypium, subgenus Houzingenia) based on genome sequencing.</title>
        <authorList>
            <person name="Grover C.E."/>
            <person name="Arick M.A. 2nd"/>
            <person name="Thrash A."/>
            <person name="Conover J.L."/>
            <person name="Sanders W.S."/>
            <person name="Peterson D.G."/>
            <person name="Frelichowski J.E."/>
            <person name="Scheffler J.A."/>
            <person name="Scheffler B.E."/>
            <person name="Wendel J.F."/>
        </authorList>
    </citation>
    <scope>NUCLEOTIDE SEQUENCE [LARGE SCALE GENOMIC DNA]</scope>
    <source>
        <strain evidence="1">6</strain>
        <tissue evidence="1">Leaf</tissue>
    </source>
</reference>
<name>A0A7J9ISL6_9ROSI</name>
<dbReference type="AlphaFoldDB" id="A0A7J9ISL6"/>
<sequence>MMLNMGFSSSFMDFIMHCISLVSYLVCLNGEMVERLAIQEGVIKEAKVSQRGPSILELPLKIKIMNWRFLNNYLPTQLNLFQRRLVGRLLVQRVIGKQWRPPEAPKFLRQKHLLVHKQLNSVWIWELRV</sequence>
<evidence type="ECO:0000313" key="2">
    <source>
        <dbReference type="Proteomes" id="UP000593575"/>
    </source>
</evidence>